<reference evidence="1" key="1">
    <citation type="submission" date="2021-04" db="EMBL/GenBank/DDBJ databases">
        <authorList>
            <person name="Hartkoorn R.C."/>
            <person name="Beaudoing E."/>
            <person name="Hot D."/>
        </authorList>
    </citation>
    <scope>NUCLEOTIDE SEQUENCE</scope>
    <source>
        <strain evidence="1">NRRL B-16292</strain>
    </source>
</reference>
<keyword evidence="2" id="KW-1185">Reference proteome</keyword>
<evidence type="ECO:0000313" key="2">
    <source>
        <dbReference type="Proteomes" id="UP001059617"/>
    </source>
</evidence>
<dbReference type="RefSeq" id="WP_259863559.1">
    <property type="nucleotide sequence ID" value="NZ_CP073720.1"/>
</dbReference>
<dbReference type="Proteomes" id="UP001059617">
    <property type="component" value="Chromosome"/>
</dbReference>
<accession>A0ABY5W622</accession>
<organism evidence="1 2">
    <name type="scientific">Dactylosporangium fulvum</name>
    <dbReference type="NCBI Taxonomy" id="53359"/>
    <lineage>
        <taxon>Bacteria</taxon>
        <taxon>Bacillati</taxon>
        <taxon>Actinomycetota</taxon>
        <taxon>Actinomycetes</taxon>
        <taxon>Micromonosporales</taxon>
        <taxon>Micromonosporaceae</taxon>
        <taxon>Dactylosporangium</taxon>
    </lineage>
</organism>
<evidence type="ECO:0000313" key="1">
    <source>
        <dbReference type="EMBL" id="UWP85443.1"/>
    </source>
</evidence>
<name>A0ABY5W622_9ACTN</name>
<sequence>MAPDEAFTSELGRRMLVTDPGQFGRDQLFAVLARHHQRSAAYEHTLRLRLGQRQPEQE</sequence>
<dbReference type="EMBL" id="CP073720">
    <property type="protein sequence ID" value="UWP85443.1"/>
    <property type="molecule type" value="Genomic_DNA"/>
</dbReference>
<reference evidence="1" key="2">
    <citation type="submission" date="2022-09" db="EMBL/GenBank/DDBJ databases">
        <title>Biosynthetic gene clusters of Dactylosporangioum fulvum.</title>
        <authorList>
            <person name="Caradec T."/>
        </authorList>
    </citation>
    <scope>NUCLEOTIDE SEQUENCE</scope>
    <source>
        <strain evidence="1">NRRL B-16292</strain>
    </source>
</reference>
<gene>
    <name evidence="1" type="ORF">Dfulv_14865</name>
</gene>
<protein>
    <submittedName>
        <fullName evidence="1">Uncharacterized protein</fullName>
    </submittedName>
</protein>
<proteinExistence type="predicted"/>